<dbReference type="RefSeq" id="YP_009841676.1">
    <property type="nucleotide sequence ID" value="NC_048734.1"/>
</dbReference>
<feature type="region of interest" description="Disordered" evidence="1">
    <location>
        <begin position="37"/>
        <end position="100"/>
    </location>
</feature>
<sequence>MPFKGGHAYYVASGRALISNEKASKTMTFANPPILWPVLPFGGEEQNEGSVGNNDSGQGQSGQQSNGQQNQGNSQNQGSGSNGQGGQANSGNTDDDDPYAGLSAKELKRLLSDTEAKRISAESERDSVKGKLTEKERQEMDEIDRLKAEKEEHTTTIETLRATNAKLALLNAIGNDSRFTWHNTDLVADQLNREIVKVDDKGNVSGLQKELARVAKDHPYLLKTEEQQGNSQQQNNQQQQQNSLGVVTGFQPGQGGSNSGSLDQNAQELAKKYPALANRL</sequence>
<feature type="region of interest" description="Disordered" evidence="1">
    <location>
        <begin position="115"/>
        <end position="141"/>
    </location>
</feature>
<evidence type="ECO:0000256" key="1">
    <source>
        <dbReference type="SAM" id="MobiDB-lite"/>
    </source>
</evidence>
<feature type="compositionally biased region" description="Low complexity" evidence="1">
    <location>
        <begin position="227"/>
        <end position="243"/>
    </location>
</feature>
<keyword evidence="3" id="KW-1185">Reference proteome</keyword>
<evidence type="ECO:0000313" key="3">
    <source>
        <dbReference type="Proteomes" id="UP000278789"/>
    </source>
</evidence>
<evidence type="ECO:0008006" key="4">
    <source>
        <dbReference type="Google" id="ProtNLM"/>
    </source>
</evidence>
<feature type="compositionally biased region" description="Low complexity" evidence="1">
    <location>
        <begin position="49"/>
        <end position="79"/>
    </location>
</feature>
<dbReference type="InterPro" id="IPR009636">
    <property type="entry name" value="SCAF"/>
</dbReference>
<organism evidence="2 3">
    <name type="scientific">Mycobacterium phage Fowlmouth</name>
    <dbReference type="NCBI Taxonomy" id="2419978"/>
    <lineage>
        <taxon>Viruses</taxon>
        <taxon>Duplodnaviria</taxon>
        <taxon>Heunggongvirae</taxon>
        <taxon>Uroviricota</taxon>
        <taxon>Caudoviricetes</taxon>
        <taxon>Fowlmouthvirus</taxon>
        <taxon>Fowlmouthvirus fowlmouth</taxon>
    </lineage>
</organism>
<reference evidence="2" key="1">
    <citation type="submission" date="2018-09" db="EMBL/GenBank/DDBJ databases">
        <authorList>
            <person name="Bryant B."/>
            <person name="Burch A."/>
            <person name="Dorissaint R."/>
            <person name="Douthitt C."/>
            <person name="Garofalo J."/>
            <person name="Kuiack J."/>
            <person name="Marcillon S."/>
            <person name="Moreno J."/>
            <person name="Norus J."/>
            <person name="Parks M."/>
            <person name="Peroza J."/>
            <person name="Wilse K."/>
            <person name="Wiersma-Koch H."/>
            <person name="D'Elia T."/>
            <person name="Garlena R.A."/>
            <person name="Russell D.A."/>
            <person name="Pope W.H."/>
            <person name="Jacobs-Sera D."/>
            <person name="Hatfull G.F."/>
        </authorList>
    </citation>
    <scope>NUCLEOTIDE SEQUENCE [LARGE SCALE GENOMIC DNA]</scope>
</reference>
<dbReference type="Pfam" id="PF06810">
    <property type="entry name" value="Phage_scaffold"/>
    <property type="match status" value="1"/>
</dbReference>
<dbReference type="GO" id="GO:0019069">
    <property type="term" value="P:viral capsid assembly"/>
    <property type="evidence" value="ECO:0007669"/>
    <property type="project" value="InterPro"/>
</dbReference>
<dbReference type="GeneID" id="55611868"/>
<evidence type="ECO:0000313" key="2">
    <source>
        <dbReference type="EMBL" id="AYN57958.1"/>
    </source>
</evidence>
<dbReference type="KEGG" id="vg:55611868"/>
<dbReference type="Proteomes" id="UP000278789">
    <property type="component" value="Segment"/>
</dbReference>
<accession>A0A3G2KG69</accession>
<dbReference type="EMBL" id="MH834613">
    <property type="protein sequence ID" value="AYN57958.1"/>
    <property type="molecule type" value="Genomic_DNA"/>
</dbReference>
<proteinExistence type="predicted"/>
<feature type="region of interest" description="Disordered" evidence="1">
    <location>
        <begin position="226"/>
        <end position="264"/>
    </location>
</feature>
<name>A0A3G2KG69_9CAUD</name>
<protein>
    <recommendedName>
        <fullName evidence="4">Scaffolding protein</fullName>
    </recommendedName>
</protein>
<gene>
    <name evidence="2" type="primary">8</name>
    <name evidence="2" type="ORF">SEA_FOWLMOUTH_8</name>
</gene>